<comment type="caution">
    <text evidence="1">The sequence shown here is derived from an EMBL/GenBank/DDBJ whole genome shotgun (WGS) entry which is preliminary data.</text>
</comment>
<dbReference type="AlphaFoldDB" id="A0AAW9QN05"/>
<dbReference type="EMBL" id="JBAFSM010000004">
    <property type="protein sequence ID" value="MEG3436121.1"/>
    <property type="molecule type" value="Genomic_DNA"/>
</dbReference>
<protein>
    <submittedName>
        <fullName evidence="1">DUF6464 family protein</fullName>
    </submittedName>
</protein>
<dbReference type="InterPro" id="IPR045589">
    <property type="entry name" value="DUF6464"/>
</dbReference>
<keyword evidence="2" id="KW-1185">Reference proteome</keyword>
<reference evidence="1 2" key="1">
    <citation type="submission" date="2024-01" db="EMBL/GenBank/DDBJ databases">
        <title>Genomic insights into the taxonomy and metabolism of the cyanobacterium Pannus brasiliensis CCIBt3594.</title>
        <authorList>
            <person name="Machado M."/>
            <person name="Botero N.B."/>
            <person name="Andreote A.P.D."/>
            <person name="Feitosa A.M.T."/>
            <person name="Popin R."/>
            <person name="Sivonen K."/>
            <person name="Fiore M.F."/>
        </authorList>
    </citation>
    <scope>NUCLEOTIDE SEQUENCE [LARGE SCALE GENOMIC DNA]</scope>
    <source>
        <strain evidence="1 2">CCIBt3594</strain>
    </source>
</reference>
<dbReference type="Pfam" id="PF20065">
    <property type="entry name" value="DUF6464"/>
    <property type="match status" value="1"/>
</dbReference>
<name>A0AAW9QN05_9CHRO</name>
<dbReference type="RefSeq" id="WP_332863573.1">
    <property type="nucleotide sequence ID" value="NZ_JBAFSM010000004.1"/>
</dbReference>
<proteinExistence type="predicted"/>
<sequence length="113" mass="12681">MFAIAVIAFLAVVPSLIGLWLIQASRRRFQERLTRIRERSRFDPVAVGDSLSMALDSSERPPFIGDRTCFYNALSPYLRCAVNPDGPCESCSRYENRASRVAAFLSVHAPDRS</sequence>
<evidence type="ECO:0000313" key="1">
    <source>
        <dbReference type="EMBL" id="MEG3436121.1"/>
    </source>
</evidence>
<evidence type="ECO:0000313" key="2">
    <source>
        <dbReference type="Proteomes" id="UP001328733"/>
    </source>
</evidence>
<organism evidence="1 2">
    <name type="scientific">Pannus brasiliensis CCIBt3594</name>
    <dbReference type="NCBI Taxonomy" id="1427578"/>
    <lineage>
        <taxon>Bacteria</taxon>
        <taxon>Bacillati</taxon>
        <taxon>Cyanobacteriota</taxon>
        <taxon>Cyanophyceae</taxon>
        <taxon>Oscillatoriophycideae</taxon>
        <taxon>Chroococcales</taxon>
        <taxon>Microcystaceae</taxon>
        <taxon>Pannus</taxon>
    </lineage>
</organism>
<accession>A0AAW9QN05</accession>
<gene>
    <name evidence="1" type="ORF">V0288_03235</name>
</gene>
<dbReference type="Proteomes" id="UP001328733">
    <property type="component" value="Unassembled WGS sequence"/>
</dbReference>